<gene>
    <name evidence="5" type="ORF">DFK10_07950</name>
</gene>
<keyword evidence="2" id="KW-0238">DNA-binding</keyword>
<dbReference type="SMART" id="SM00421">
    <property type="entry name" value="HTH_LUXR"/>
    <property type="match status" value="1"/>
</dbReference>
<dbReference type="EMBL" id="QETF01000006">
    <property type="protein sequence ID" value="PWG17306.1"/>
    <property type="molecule type" value="Genomic_DNA"/>
</dbReference>
<dbReference type="InterPro" id="IPR036388">
    <property type="entry name" value="WH-like_DNA-bd_sf"/>
</dbReference>
<dbReference type="RefSeq" id="WP_146193246.1">
    <property type="nucleotide sequence ID" value="NZ_QETF01000006.1"/>
</dbReference>
<dbReference type="OrthoDB" id="7826109at2"/>
<sequence length="217" mass="24519">MRNITKGKGDVALTEFEDRLKDYAFSDIANAGFYIAFRLEFLLPEFEHNSMPRPWIHKYTQQGLLMFDPVLRWIYSNTGTIRWSEITIPDPQAILIEAAAYDLNYGTAISLRDQDDTNVRSFGNFCRSDREMTDQEITTLRREMELLFADLTAPDDVTAAEIEVLAAIRSGQLIKEIAHSLGITEGAVKQRIRNAKDKLGARTTPHAVSIASSYGLI</sequence>
<dbReference type="SUPFAM" id="SSF46894">
    <property type="entry name" value="C-terminal effector domain of the bipartite response regulators"/>
    <property type="match status" value="1"/>
</dbReference>
<dbReference type="SUPFAM" id="SSF75516">
    <property type="entry name" value="Pheromone-binding domain of LuxR-like quorum-sensing transcription factors"/>
    <property type="match status" value="1"/>
</dbReference>
<dbReference type="AlphaFoldDB" id="A0A2V1P4Q0"/>
<dbReference type="GO" id="GO:0003677">
    <property type="term" value="F:DNA binding"/>
    <property type="evidence" value="ECO:0007669"/>
    <property type="project" value="UniProtKB-KW"/>
</dbReference>
<dbReference type="Gene3D" id="1.10.10.10">
    <property type="entry name" value="Winged helix-like DNA-binding domain superfamily/Winged helix DNA-binding domain"/>
    <property type="match status" value="1"/>
</dbReference>
<keyword evidence="6" id="KW-1185">Reference proteome</keyword>
<keyword evidence="3" id="KW-0804">Transcription</keyword>
<keyword evidence="1" id="KW-0805">Transcription regulation</keyword>
<dbReference type="InterPro" id="IPR000792">
    <property type="entry name" value="Tscrpt_reg_LuxR_C"/>
</dbReference>
<organism evidence="5 6">
    <name type="scientific">Salibaculum griseiflavum</name>
    <dbReference type="NCBI Taxonomy" id="1914409"/>
    <lineage>
        <taxon>Bacteria</taxon>
        <taxon>Pseudomonadati</taxon>
        <taxon>Pseudomonadota</taxon>
        <taxon>Alphaproteobacteria</taxon>
        <taxon>Rhodobacterales</taxon>
        <taxon>Roseobacteraceae</taxon>
        <taxon>Salibaculum</taxon>
    </lineage>
</organism>
<dbReference type="CDD" id="cd06170">
    <property type="entry name" value="LuxR_C_like"/>
    <property type="match status" value="1"/>
</dbReference>
<proteinExistence type="predicted"/>
<dbReference type="InterPro" id="IPR036693">
    <property type="entry name" value="TF_LuxR_autoind-bd_dom_sf"/>
</dbReference>
<comment type="caution">
    <text evidence="5">The sequence shown here is derived from an EMBL/GenBank/DDBJ whole genome shotgun (WGS) entry which is preliminary data.</text>
</comment>
<dbReference type="GO" id="GO:0006355">
    <property type="term" value="P:regulation of DNA-templated transcription"/>
    <property type="evidence" value="ECO:0007669"/>
    <property type="project" value="InterPro"/>
</dbReference>
<evidence type="ECO:0000313" key="5">
    <source>
        <dbReference type="EMBL" id="PWG17306.1"/>
    </source>
</evidence>
<evidence type="ECO:0000256" key="2">
    <source>
        <dbReference type="ARBA" id="ARBA00023125"/>
    </source>
</evidence>
<name>A0A2V1P4Q0_9RHOB</name>
<dbReference type="Pfam" id="PF03472">
    <property type="entry name" value="Autoind_bind"/>
    <property type="match status" value="1"/>
</dbReference>
<feature type="domain" description="HTH luxR-type" evidence="4">
    <location>
        <begin position="150"/>
        <end position="215"/>
    </location>
</feature>
<dbReference type="Gene3D" id="3.30.450.80">
    <property type="entry name" value="Transcription factor LuxR-like, autoinducer-binding domain"/>
    <property type="match status" value="1"/>
</dbReference>
<evidence type="ECO:0000256" key="3">
    <source>
        <dbReference type="ARBA" id="ARBA00023163"/>
    </source>
</evidence>
<protein>
    <submittedName>
        <fullName evidence="5">LuxR family transcriptional regulator</fullName>
    </submittedName>
</protein>
<accession>A0A2V1P4Q0</accession>
<evidence type="ECO:0000256" key="1">
    <source>
        <dbReference type="ARBA" id="ARBA00023015"/>
    </source>
</evidence>
<dbReference type="Pfam" id="PF00196">
    <property type="entry name" value="GerE"/>
    <property type="match status" value="1"/>
</dbReference>
<evidence type="ECO:0000313" key="6">
    <source>
        <dbReference type="Proteomes" id="UP000245293"/>
    </source>
</evidence>
<dbReference type="PROSITE" id="PS50043">
    <property type="entry name" value="HTH_LUXR_2"/>
    <property type="match status" value="1"/>
</dbReference>
<evidence type="ECO:0000259" key="4">
    <source>
        <dbReference type="PROSITE" id="PS50043"/>
    </source>
</evidence>
<dbReference type="InterPro" id="IPR016032">
    <property type="entry name" value="Sig_transdc_resp-reg_C-effctor"/>
</dbReference>
<dbReference type="Proteomes" id="UP000245293">
    <property type="component" value="Unassembled WGS sequence"/>
</dbReference>
<dbReference type="InterPro" id="IPR005143">
    <property type="entry name" value="TF_LuxR_autoind-bd_dom"/>
</dbReference>
<reference evidence="6" key="1">
    <citation type="submission" date="2018-05" db="EMBL/GenBank/DDBJ databases">
        <authorList>
            <person name="Du Z."/>
            <person name="Wang X."/>
        </authorList>
    </citation>
    <scope>NUCLEOTIDE SEQUENCE [LARGE SCALE GENOMIC DNA]</scope>
    <source>
        <strain evidence="6">WDS4C29</strain>
    </source>
</reference>